<evidence type="ECO:0000256" key="1">
    <source>
        <dbReference type="ARBA" id="ARBA00005437"/>
    </source>
</evidence>
<dbReference type="Proteomes" id="UP001202328">
    <property type="component" value="Unassembled WGS sequence"/>
</dbReference>
<reference evidence="2" key="1">
    <citation type="submission" date="2022-04" db="EMBL/GenBank/DDBJ databases">
        <title>A functionally conserved STORR gene fusion in Papaver species that diverged 16.8 million years ago.</title>
        <authorList>
            <person name="Catania T."/>
        </authorList>
    </citation>
    <scope>NUCLEOTIDE SEQUENCE</scope>
    <source>
        <strain evidence="2">S-188037</strain>
    </source>
</reference>
<gene>
    <name evidence="2" type="ORF">MKW98_020724</name>
</gene>
<accession>A0AAD4THT7</accession>
<dbReference type="SUPFAM" id="SSF54518">
    <property type="entry name" value="Tubby C-terminal domain-like"/>
    <property type="match status" value="1"/>
</dbReference>
<dbReference type="Pfam" id="PF04525">
    <property type="entry name" value="LOR"/>
    <property type="match status" value="1"/>
</dbReference>
<dbReference type="InterPro" id="IPR025659">
    <property type="entry name" value="Tubby-like_C"/>
</dbReference>
<comment type="caution">
    <text evidence="2">The sequence shown here is derived from an EMBL/GenBank/DDBJ whole genome shotgun (WGS) entry which is preliminary data.</text>
</comment>
<sequence length="225" mass="25061">MSSNQALRNNSIVVISPQYCAPYQVDLHFAKKVEKITKGRHLGVFDINGNNIFKVKSKFFSNRLVLVNAARVPMVVVSLKPMRFTLHNRWKVYRGNSSNSKNLLFTVKRSKFLQFKTRLDVFLSSNKAEDVCDFKIKQTYSQKSRFIYRGNSNNHLIAEMHKNKIVQVHGKDQYSATVYPNVDYAFVIALFVVLDETNAPSTSGDVDFTSSGGGGCGGGCGGCGG</sequence>
<evidence type="ECO:0000313" key="3">
    <source>
        <dbReference type="Proteomes" id="UP001202328"/>
    </source>
</evidence>
<name>A0AAD4THT7_9MAGN</name>
<dbReference type="InterPro" id="IPR007612">
    <property type="entry name" value="LOR"/>
</dbReference>
<evidence type="ECO:0000313" key="2">
    <source>
        <dbReference type="EMBL" id="KAI3958082.1"/>
    </source>
</evidence>
<dbReference type="AlphaFoldDB" id="A0AAD4THT7"/>
<dbReference type="EMBL" id="JAJJMB010001184">
    <property type="protein sequence ID" value="KAI3958082.1"/>
    <property type="molecule type" value="Genomic_DNA"/>
</dbReference>
<keyword evidence="3" id="KW-1185">Reference proteome</keyword>
<proteinExistence type="inferred from homology"/>
<dbReference type="Gene3D" id="2.40.160.200">
    <property type="entry name" value="LURP1-related"/>
    <property type="match status" value="1"/>
</dbReference>
<dbReference type="PANTHER" id="PTHR31087">
    <property type="match status" value="1"/>
</dbReference>
<protein>
    <submittedName>
        <fullName evidence="2">Uncharacterized protein</fullName>
    </submittedName>
</protein>
<dbReference type="InterPro" id="IPR038595">
    <property type="entry name" value="LOR_sf"/>
</dbReference>
<organism evidence="2 3">
    <name type="scientific">Papaver atlanticum</name>
    <dbReference type="NCBI Taxonomy" id="357466"/>
    <lineage>
        <taxon>Eukaryota</taxon>
        <taxon>Viridiplantae</taxon>
        <taxon>Streptophyta</taxon>
        <taxon>Embryophyta</taxon>
        <taxon>Tracheophyta</taxon>
        <taxon>Spermatophyta</taxon>
        <taxon>Magnoliopsida</taxon>
        <taxon>Ranunculales</taxon>
        <taxon>Papaveraceae</taxon>
        <taxon>Papaveroideae</taxon>
        <taxon>Papaver</taxon>
    </lineage>
</organism>
<comment type="similarity">
    <text evidence="1">Belongs to the LOR family.</text>
</comment>
<dbReference type="PANTHER" id="PTHR31087:SF58">
    <property type="entry name" value="OS07G0230700 PROTEIN"/>
    <property type="match status" value="1"/>
</dbReference>